<keyword evidence="4 5" id="KW-0472">Membrane</keyword>
<evidence type="ECO:0000256" key="3">
    <source>
        <dbReference type="ARBA" id="ARBA00022989"/>
    </source>
</evidence>
<evidence type="ECO:0000256" key="5">
    <source>
        <dbReference type="SAM" id="Phobius"/>
    </source>
</evidence>
<evidence type="ECO:0000256" key="4">
    <source>
        <dbReference type="ARBA" id="ARBA00023136"/>
    </source>
</evidence>
<proteinExistence type="predicted"/>
<evidence type="ECO:0000256" key="1">
    <source>
        <dbReference type="ARBA" id="ARBA00004370"/>
    </source>
</evidence>
<evidence type="ECO:0000313" key="7">
    <source>
        <dbReference type="EMBL" id="HHQ50097.1"/>
    </source>
</evidence>
<evidence type="ECO:0000259" key="6">
    <source>
        <dbReference type="Pfam" id="PF00924"/>
    </source>
</evidence>
<dbReference type="PANTHER" id="PTHR30221">
    <property type="entry name" value="SMALL-CONDUCTANCE MECHANOSENSITIVE CHANNEL"/>
    <property type="match status" value="1"/>
</dbReference>
<dbReference type="AlphaFoldDB" id="A0A7J3Z600"/>
<keyword evidence="3 5" id="KW-1133">Transmembrane helix</keyword>
<dbReference type="InterPro" id="IPR010920">
    <property type="entry name" value="LSM_dom_sf"/>
</dbReference>
<accession>A0A7J3Z600</accession>
<comment type="caution">
    <text evidence="7">The sequence shown here is derived from an EMBL/GenBank/DDBJ whole genome shotgun (WGS) entry which is preliminary data.</text>
</comment>
<organism evidence="7">
    <name type="scientific">Ignisphaera aggregans</name>
    <dbReference type="NCBI Taxonomy" id="334771"/>
    <lineage>
        <taxon>Archaea</taxon>
        <taxon>Thermoproteota</taxon>
        <taxon>Thermoprotei</taxon>
        <taxon>Desulfurococcales</taxon>
        <taxon>Desulfurococcaceae</taxon>
        <taxon>Ignisphaera</taxon>
    </lineage>
</organism>
<dbReference type="InterPro" id="IPR045275">
    <property type="entry name" value="MscS_archaea/bacteria_type"/>
</dbReference>
<name>A0A7J3Z600_9CREN</name>
<reference evidence="7" key="1">
    <citation type="journal article" date="2020" name="mSystems">
        <title>Genome- and Community-Level Interaction Insights into Carbon Utilization and Element Cycling Functions of Hydrothermarchaeota in Hydrothermal Sediment.</title>
        <authorList>
            <person name="Zhou Z."/>
            <person name="Liu Y."/>
            <person name="Xu W."/>
            <person name="Pan J."/>
            <person name="Luo Z.H."/>
            <person name="Li M."/>
        </authorList>
    </citation>
    <scope>NUCLEOTIDE SEQUENCE [LARGE SCALE GENOMIC DNA]</scope>
    <source>
        <strain evidence="7">SpSt-1105</strain>
    </source>
</reference>
<dbReference type="Gene3D" id="1.10.287.1260">
    <property type="match status" value="1"/>
</dbReference>
<comment type="subcellular location">
    <subcellularLocation>
        <location evidence="1">Membrane</location>
    </subcellularLocation>
</comment>
<dbReference type="GO" id="GO:0016020">
    <property type="term" value="C:membrane"/>
    <property type="evidence" value="ECO:0007669"/>
    <property type="project" value="UniProtKB-SubCell"/>
</dbReference>
<dbReference type="InterPro" id="IPR023408">
    <property type="entry name" value="MscS_beta-dom_sf"/>
</dbReference>
<evidence type="ECO:0000256" key="2">
    <source>
        <dbReference type="ARBA" id="ARBA00022692"/>
    </source>
</evidence>
<dbReference type="Pfam" id="PF00924">
    <property type="entry name" value="MS_channel_2nd"/>
    <property type="match status" value="1"/>
</dbReference>
<feature type="domain" description="Mechanosensitive ion channel MscS" evidence="6">
    <location>
        <begin position="113"/>
        <end position="197"/>
    </location>
</feature>
<dbReference type="GO" id="GO:0008381">
    <property type="term" value="F:mechanosensitive monoatomic ion channel activity"/>
    <property type="evidence" value="ECO:0007669"/>
    <property type="project" value="InterPro"/>
</dbReference>
<dbReference type="Gene3D" id="2.30.30.60">
    <property type="match status" value="1"/>
</dbReference>
<protein>
    <submittedName>
        <fullName evidence="7">Mechanosensitive ion channel family protein</fullName>
    </submittedName>
</protein>
<keyword evidence="2 5" id="KW-0812">Transmembrane</keyword>
<gene>
    <name evidence="7" type="ORF">ENM66_01920</name>
</gene>
<sequence>MYSAEHSASTHYPFRRALRAPTRRYSRVIHHRRVFQAIATIVAGVIFIQLLASASVAWLRGLKEAYLVRNVVLLFGYITLAIIVSAVLGVSGESILASAAFSGLVLGLALQPVLSNFFAGILILLSGFIKPGQDVKIAGSLPVSLLTFPAYKFFSRDYMIPSIKGKVLEIGFLYTKMLDIDGQVIKIANMILLSSSVVLEEAEESKIIQVRYEFSVMCSPDEVLPELHKSLQTLLGSSYSLYIEEQSDKQYYIVLLKALSPPHVKTREFRSTLMREFIKVHRKLLLEKKC</sequence>
<feature type="transmembrane region" description="Helical" evidence="5">
    <location>
        <begin position="34"/>
        <end position="59"/>
    </location>
</feature>
<dbReference type="EMBL" id="DRYQ01000024">
    <property type="protein sequence ID" value="HHQ50097.1"/>
    <property type="molecule type" value="Genomic_DNA"/>
</dbReference>
<dbReference type="PANTHER" id="PTHR30221:SF1">
    <property type="entry name" value="SMALL-CONDUCTANCE MECHANOSENSITIVE CHANNEL"/>
    <property type="match status" value="1"/>
</dbReference>
<dbReference type="SUPFAM" id="SSF50182">
    <property type="entry name" value="Sm-like ribonucleoproteins"/>
    <property type="match status" value="1"/>
</dbReference>
<dbReference type="InterPro" id="IPR006685">
    <property type="entry name" value="MscS_channel_2nd"/>
</dbReference>
<feature type="transmembrane region" description="Helical" evidence="5">
    <location>
        <begin position="104"/>
        <end position="129"/>
    </location>
</feature>
<feature type="transmembrane region" description="Helical" evidence="5">
    <location>
        <begin position="71"/>
        <end position="92"/>
    </location>
</feature>